<proteinExistence type="predicted"/>
<dbReference type="InterPro" id="IPR055222">
    <property type="entry name" value="PRISE-like_Rossmann-fold"/>
</dbReference>
<dbReference type="Proteomes" id="UP000469385">
    <property type="component" value="Unassembled WGS sequence"/>
</dbReference>
<dbReference type="RefSeq" id="WP_157396858.1">
    <property type="nucleotide sequence ID" value="NZ_WSEL01000003.1"/>
</dbReference>
<dbReference type="Pfam" id="PF01370">
    <property type="entry name" value="Epimerase"/>
    <property type="match status" value="1"/>
</dbReference>
<dbReference type="CDD" id="cd08948">
    <property type="entry name" value="5beta-POR_like_SDR_a"/>
    <property type="match status" value="1"/>
</dbReference>
<dbReference type="SUPFAM" id="SSF51735">
    <property type="entry name" value="NAD(P)-binding Rossmann-fold domains"/>
    <property type="match status" value="1"/>
</dbReference>
<dbReference type="Gene3D" id="3.40.50.720">
    <property type="entry name" value="NAD(P)-binding Rossmann-like Domain"/>
    <property type="match status" value="1"/>
</dbReference>
<reference evidence="2 3" key="1">
    <citation type="submission" date="2019-12" db="EMBL/GenBank/DDBJ databases">
        <authorList>
            <person name="Huq M.A."/>
        </authorList>
    </citation>
    <scope>NUCLEOTIDE SEQUENCE [LARGE SCALE GENOMIC DNA]</scope>
    <source>
        <strain evidence="2 3">MAH-25</strain>
    </source>
</reference>
<comment type="caution">
    <text evidence="2">The sequence shown here is derived from an EMBL/GenBank/DDBJ whole genome shotgun (WGS) entry which is preliminary data.</text>
</comment>
<accession>A0A6N8IPQ7</accession>
<dbReference type="PANTHER" id="PTHR32487">
    <property type="entry name" value="3-OXO-DELTA(4,5)-STEROID 5-BETA-REDUCTASE"/>
    <property type="match status" value="1"/>
</dbReference>
<dbReference type="InterPro" id="IPR036291">
    <property type="entry name" value="NAD(P)-bd_dom_sf"/>
</dbReference>
<feature type="domain" description="NAD-dependent epimerase/dehydratase" evidence="1">
    <location>
        <begin position="5"/>
        <end position="250"/>
    </location>
</feature>
<gene>
    <name evidence="2" type="ORF">GON04_05035</name>
</gene>
<evidence type="ECO:0000313" key="3">
    <source>
        <dbReference type="Proteomes" id="UP000469385"/>
    </source>
</evidence>
<dbReference type="EMBL" id="WSEL01000003">
    <property type="protein sequence ID" value="MVQ28794.1"/>
    <property type="molecule type" value="Genomic_DNA"/>
</dbReference>
<dbReference type="InterPro" id="IPR001509">
    <property type="entry name" value="Epimerase_deHydtase"/>
</dbReference>
<keyword evidence="3" id="KW-1185">Reference proteome</keyword>
<sequence length="371" mass="41186">MAGTVLVVGASGLIGTAAVDAFLDAGWDVVAVSRRKPEVFSTRAFTHLPVDLQDEQACQEAFGQLGGVTHVVYTAVYEMPGLIPGWTDPRQMETNRRMLRNVVEPLSRVARLEHFTLLQGTKAYGIQPTKVGDAVKLSPMRIPARERHPRVDHANFYWLQEDYIREKAAQVGFAWTIFRPTIVIGPNVGVAMNTIPVIGVYAALCREEGVPFAYPGHLAFVREAVDVRLIARACVWATHTKAAHGEHFNLTNGEVFAWRDLWPALAEFLGVEPGPDRPAKLAEHLPSRAAVWDRIVDKHGLRKLSMAQILGESHHSADLRFGYGLKEPPPPVFVSTVKIKQAGFTETFDTEVAVKHWLGVLMDRRIIPKRA</sequence>
<evidence type="ECO:0000259" key="1">
    <source>
        <dbReference type="Pfam" id="PF01370"/>
    </source>
</evidence>
<name>A0A6N8IPQ7_9BURK</name>
<organism evidence="2 3">
    <name type="scientific">Ramlibacter pinisoli</name>
    <dbReference type="NCBI Taxonomy" id="2682844"/>
    <lineage>
        <taxon>Bacteria</taxon>
        <taxon>Pseudomonadati</taxon>
        <taxon>Pseudomonadota</taxon>
        <taxon>Betaproteobacteria</taxon>
        <taxon>Burkholderiales</taxon>
        <taxon>Comamonadaceae</taxon>
        <taxon>Ramlibacter</taxon>
    </lineage>
</organism>
<dbReference type="AlphaFoldDB" id="A0A6N8IPQ7"/>
<evidence type="ECO:0000313" key="2">
    <source>
        <dbReference type="EMBL" id="MVQ28794.1"/>
    </source>
</evidence>
<protein>
    <submittedName>
        <fullName evidence="2">NAD-dependent epimerase/dehydratase family protein</fullName>
    </submittedName>
</protein>
<dbReference type="PANTHER" id="PTHR32487:SF0">
    <property type="entry name" value="3-OXO-DELTA(4,5)-STEROID 5-BETA-REDUCTASE"/>
    <property type="match status" value="1"/>
</dbReference>